<keyword evidence="3" id="KW-0808">Transferase</keyword>
<dbReference type="InterPro" id="IPR036890">
    <property type="entry name" value="HATPase_C_sf"/>
</dbReference>
<organism evidence="7 8">
    <name type="scientific">[Clostridium] methylpentosum DSM 5476</name>
    <dbReference type="NCBI Taxonomy" id="537013"/>
    <lineage>
        <taxon>Bacteria</taxon>
        <taxon>Bacillati</taxon>
        <taxon>Bacillota</taxon>
        <taxon>Clostridia</taxon>
        <taxon>Eubacteriales</taxon>
        <taxon>Oscillospiraceae</taxon>
        <taxon>Oscillospiraceae incertae sedis</taxon>
    </lineage>
</organism>
<sequence>MAQIEIDSIQRYYKYYSIPALRCDDRLRIIWSNDEAAKRLGISGQPKLTDCFPRLDAEYIMEHLSDQCGFEVELEEQEFQIQFSFQPIVENEAFVCCFVLIRRQPRVESPTVFRSDGTSENKCAVSMFSLQSRFALAGIFNTLPLLKSTLERYDLYDEIEYLRDIADHSYNIMKLIYNSTEFNRLLYEKDYCRLQPVDLRLPLGNLLAGVKLLLIHSGTDFSYQVCEEPLIANADSERINLVLLQLISNACRFTSPGNRVMVTVGRQKQTITVRVSDKGVGIPSENLQSIFTPFFSFDPNTNSYAGIGLGLSYAQRVVRLHGGECIVSSSLNHGTTVSILLPIHQDPNPPLLHSDRFEYVLGRFSPISILLSDVAVIPID</sequence>
<proteinExistence type="predicted"/>
<accession>C0EAY8</accession>
<dbReference type="EC" id="2.7.13.3" evidence="2"/>
<keyword evidence="5" id="KW-0902">Two-component regulatory system</keyword>
<evidence type="ECO:0000256" key="5">
    <source>
        <dbReference type="ARBA" id="ARBA00023012"/>
    </source>
</evidence>
<dbReference type="SMART" id="SM00387">
    <property type="entry name" value="HATPase_c"/>
    <property type="match status" value="1"/>
</dbReference>
<keyword evidence="4 7" id="KW-0418">Kinase</keyword>
<dbReference type="EMBL" id="ACEC01000036">
    <property type="protein sequence ID" value="EEG31368.1"/>
    <property type="molecule type" value="Genomic_DNA"/>
</dbReference>
<dbReference type="PANTHER" id="PTHR43711">
    <property type="entry name" value="TWO-COMPONENT HISTIDINE KINASE"/>
    <property type="match status" value="1"/>
</dbReference>
<protein>
    <recommendedName>
        <fullName evidence="2">histidine kinase</fullName>
        <ecNumber evidence="2">2.7.13.3</ecNumber>
    </recommendedName>
</protein>
<evidence type="ECO:0000259" key="6">
    <source>
        <dbReference type="PROSITE" id="PS50109"/>
    </source>
</evidence>
<reference evidence="7 8" key="2">
    <citation type="submission" date="2009-02" db="EMBL/GenBank/DDBJ databases">
        <title>Draft genome sequence of Clostridium methylpentosum (DSM 5476).</title>
        <authorList>
            <person name="Sudarsanam P."/>
            <person name="Ley R."/>
            <person name="Guruge J."/>
            <person name="Turnbaugh P.J."/>
            <person name="Mahowald M."/>
            <person name="Liep D."/>
            <person name="Gordon J."/>
        </authorList>
    </citation>
    <scope>NUCLEOTIDE SEQUENCE [LARGE SCALE GENOMIC DNA]</scope>
    <source>
        <strain evidence="7 8">DSM 5476</strain>
    </source>
</reference>
<dbReference type="PANTHER" id="PTHR43711:SF31">
    <property type="entry name" value="HISTIDINE KINASE"/>
    <property type="match status" value="1"/>
</dbReference>
<gene>
    <name evidence="7" type="ORF">CLOSTMETH_01005</name>
</gene>
<dbReference type="Pfam" id="PF02518">
    <property type="entry name" value="HATPase_c"/>
    <property type="match status" value="1"/>
</dbReference>
<dbReference type="GO" id="GO:0000160">
    <property type="term" value="P:phosphorelay signal transduction system"/>
    <property type="evidence" value="ECO:0007669"/>
    <property type="project" value="UniProtKB-KW"/>
</dbReference>
<dbReference type="GO" id="GO:0004673">
    <property type="term" value="F:protein histidine kinase activity"/>
    <property type="evidence" value="ECO:0007669"/>
    <property type="project" value="UniProtKB-EC"/>
</dbReference>
<dbReference type="InterPro" id="IPR003594">
    <property type="entry name" value="HATPase_dom"/>
</dbReference>
<comment type="catalytic activity">
    <reaction evidence="1">
        <text>ATP + protein L-histidine = ADP + protein N-phospho-L-histidine.</text>
        <dbReference type="EC" id="2.7.13.3"/>
    </reaction>
</comment>
<dbReference type="HOGENOM" id="CLU_000445_89_3_9"/>
<dbReference type="STRING" id="537013.CLOSTMETH_01005"/>
<evidence type="ECO:0000256" key="2">
    <source>
        <dbReference type="ARBA" id="ARBA00012438"/>
    </source>
</evidence>
<dbReference type="InterPro" id="IPR004358">
    <property type="entry name" value="Sig_transdc_His_kin-like_C"/>
</dbReference>
<dbReference type="AlphaFoldDB" id="C0EAY8"/>
<dbReference type="Proteomes" id="UP000003340">
    <property type="component" value="Unassembled WGS sequence"/>
</dbReference>
<dbReference type="PROSITE" id="PS50109">
    <property type="entry name" value="HIS_KIN"/>
    <property type="match status" value="1"/>
</dbReference>
<dbReference type="eggNOG" id="COG5002">
    <property type="taxonomic scope" value="Bacteria"/>
</dbReference>
<evidence type="ECO:0000313" key="7">
    <source>
        <dbReference type="EMBL" id="EEG31368.1"/>
    </source>
</evidence>
<name>C0EAY8_9FIRM</name>
<reference evidence="7 8" key="1">
    <citation type="submission" date="2009-01" db="EMBL/GenBank/DDBJ databases">
        <authorList>
            <person name="Fulton L."/>
            <person name="Clifton S."/>
            <person name="Fulton B."/>
            <person name="Xu J."/>
            <person name="Minx P."/>
            <person name="Pepin K.H."/>
            <person name="Johnson M."/>
            <person name="Bhonagiri V."/>
            <person name="Nash W.E."/>
            <person name="Mardis E.R."/>
            <person name="Wilson R.K."/>
        </authorList>
    </citation>
    <scope>NUCLEOTIDE SEQUENCE [LARGE SCALE GENOMIC DNA]</scope>
    <source>
        <strain evidence="7 8">DSM 5476</strain>
    </source>
</reference>
<dbReference type="PRINTS" id="PR00344">
    <property type="entry name" value="BCTRLSENSOR"/>
</dbReference>
<feature type="domain" description="Histidine kinase" evidence="6">
    <location>
        <begin position="127"/>
        <end position="345"/>
    </location>
</feature>
<dbReference type="SUPFAM" id="SSF55874">
    <property type="entry name" value="ATPase domain of HSP90 chaperone/DNA topoisomerase II/histidine kinase"/>
    <property type="match status" value="1"/>
</dbReference>
<evidence type="ECO:0000313" key="8">
    <source>
        <dbReference type="Proteomes" id="UP000003340"/>
    </source>
</evidence>
<keyword evidence="8" id="KW-1185">Reference proteome</keyword>
<evidence type="ECO:0000256" key="3">
    <source>
        <dbReference type="ARBA" id="ARBA00022679"/>
    </source>
</evidence>
<dbReference type="InterPro" id="IPR050736">
    <property type="entry name" value="Sensor_HK_Regulatory"/>
</dbReference>
<dbReference type="InterPro" id="IPR005467">
    <property type="entry name" value="His_kinase_dom"/>
</dbReference>
<dbReference type="Gene3D" id="3.30.565.10">
    <property type="entry name" value="Histidine kinase-like ATPase, C-terminal domain"/>
    <property type="match status" value="1"/>
</dbReference>
<evidence type="ECO:0000256" key="4">
    <source>
        <dbReference type="ARBA" id="ARBA00022777"/>
    </source>
</evidence>
<dbReference type="CDD" id="cd00075">
    <property type="entry name" value="HATPase"/>
    <property type="match status" value="1"/>
</dbReference>
<evidence type="ECO:0000256" key="1">
    <source>
        <dbReference type="ARBA" id="ARBA00000085"/>
    </source>
</evidence>
<comment type="caution">
    <text evidence="7">The sequence shown here is derived from an EMBL/GenBank/DDBJ whole genome shotgun (WGS) entry which is preliminary data.</text>
</comment>